<dbReference type="AlphaFoldDB" id="W2IST6"/>
<proteinExistence type="predicted"/>
<evidence type="ECO:0000313" key="1">
    <source>
        <dbReference type="EMBL" id="ETK83077.1"/>
    </source>
</evidence>
<accession>W2IST6</accession>
<dbReference type="Proteomes" id="UP000053864">
    <property type="component" value="Unassembled WGS sequence"/>
</dbReference>
<feature type="non-terminal residue" evidence="2">
    <location>
        <position position="1"/>
    </location>
</feature>
<protein>
    <submittedName>
        <fullName evidence="2">Uncharacterized protein</fullName>
    </submittedName>
</protein>
<reference evidence="2" key="2">
    <citation type="submission" date="2013-11" db="EMBL/GenBank/DDBJ databases">
        <title>The Genome Sequence of Phytophthora parasitica CJ05E6.</title>
        <authorList>
            <consortium name="The Broad Institute Genomics Platform"/>
            <person name="Russ C."/>
            <person name="Tyler B."/>
            <person name="Panabieres F."/>
            <person name="Shan W."/>
            <person name="Tripathy S."/>
            <person name="Grunwald N."/>
            <person name="Machado M."/>
            <person name="Johnson C.S."/>
            <person name="Arredondo F."/>
            <person name="Hong C."/>
            <person name="Coffey M."/>
            <person name="Young S.K."/>
            <person name="Zeng Q."/>
            <person name="Gargeya S."/>
            <person name="Fitzgerald M."/>
            <person name="Abouelleil A."/>
            <person name="Alvarado L."/>
            <person name="Chapman S.B."/>
            <person name="Gainer-Dewar J."/>
            <person name="Goldberg J."/>
            <person name="Griggs A."/>
            <person name="Gujja S."/>
            <person name="Hansen M."/>
            <person name="Howarth C."/>
            <person name="Imamovic A."/>
            <person name="Ireland A."/>
            <person name="Larimer J."/>
            <person name="McCowan C."/>
            <person name="Murphy C."/>
            <person name="Pearson M."/>
            <person name="Poon T.W."/>
            <person name="Priest M."/>
            <person name="Roberts A."/>
            <person name="Saif S."/>
            <person name="Shea T."/>
            <person name="Sykes S."/>
            <person name="Wortman J."/>
            <person name="Nusbaum C."/>
            <person name="Birren B."/>
        </authorList>
    </citation>
    <scope>NUCLEOTIDE SEQUENCE [LARGE SCALE GENOMIC DNA]</scope>
    <source>
        <strain evidence="2">CJ05E6</strain>
    </source>
</reference>
<dbReference type="EMBL" id="KI687088">
    <property type="protein sequence ID" value="ETK83077.1"/>
    <property type="molecule type" value="Genomic_DNA"/>
</dbReference>
<name>W2IST6_PHYNI</name>
<reference evidence="1" key="1">
    <citation type="submission" date="2013-11" db="EMBL/GenBank/DDBJ databases">
        <title>The Genome Sequence of Phytophthora parasitica CJ02B3.</title>
        <authorList>
            <consortium name="The Broad Institute Genomics Platform"/>
            <person name="Russ C."/>
            <person name="Tyler B."/>
            <person name="Panabieres F."/>
            <person name="Shan W."/>
            <person name="Tripathy S."/>
            <person name="Grunwald N."/>
            <person name="Machado M."/>
            <person name="Johnson C.S."/>
            <person name="Arredondo F."/>
            <person name="Hong C."/>
            <person name="Coffey M."/>
            <person name="Young S.K."/>
            <person name="Zeng Q."/>
            <person name="Gargeya S."/>
            <person name="Fitzgerald M."/>
            <person name="Abouelleil A."/>
            <person name="Alvarado L."/>
            <person name="Chapman S.B."/>
            <person name="Gainer-Dewar J."/>
            <person name="Goldberg J."/>
            <person name="Griggs A."/>
            <person name="Gujja S."/>
            <person name="Hansen M."/>
            <person name="Howarth C."/>
            <person name="Imamovic A."/>
            <person name="Ireland A."/>
            <person name="Larimer J."/>
            <person name="McCowan C."/>
            <person name="Murphy C."/>
            <person name="Pearson M."/>
            <person name="Poon T.W."/>
            <person name="Priest M."/>
            <person name="Roberts A."/>
            <person name="Saif S."/>
            <person name="Shea T."/>
            <person name="Sykes S."/>
            <person name="Wortman J."/>
            <person name="Nusbaum C."/>
            <person name="Birren B."/>
        </authorList>
    </citation>
    <scope>NUCLEOTIDE SEQUENCE [LARGE SCALE GENOMIC DNA]</scope>
    <source>
        <strain evidence="1">CJ02B3</strain>
    </source>
</reference>
<evidence type="ECO:0000313" key="2">
    <source>
        <dbReference type="EMBL" id="ETL36463.1"/>
    </source>
</evidence>
<organism evidence="2">
    <name type="scientific">Phytophthora nicotianae</name>
    <name type="common">Potato buckeye rot agent</name>
    <name type="synonym">Phytophthora parasitica</name>
    <dbReference type="NCBI Taxonomy" id="4792"/>
    <lineage>
        <taxon>Eukaryota</taxon>
        <taxon>Sar</taxon>
        <taxon>Stramenopiles</taxon>
        <taxon>Oomycota</taxon>
        <taxon>Peronosporomycetes</taxon>
        <taxon>Peronosporales</taxon>
        <taxon>Peronosporaceae</taxon>
        <taxon>Phytophthora</taxon>
    </lineage>
</organism>
<gene>
    <name evidence="1" type="ORF">L915_11641</name>
    <name evidence="2" type="ORF">L916_11559</name>
</gene>
<sequence length="33" mass="3588">ILKPFDNCHVGLGCMHTTSSLDVGYTVGEHARE</sequence>
<dbReference type="Proteomes" id="UP000053236">
    <property type="component" value="Unassembled WGS sequence"/>
</dbReference>
<dbReference type="EMBL" id="KI673773">
    <property type="protein sequence ID" value="ETL36463.1"/>
    <property type="molecule type" value="Genomic_DNA"/>
</dbReference>